<keyword evidence="3" id="KW-0479">Metal-binding</keyword>
<dbReference type="EMBL" id="QZCE01000002">
    <property type="protein sequence ID" value="NEZ67182.1"/>
    <property type="molecule type" value="Genomic_DNA"/>
</dbReference>
<dbReference type="SFLD" id="SFLDG01082">
    <property type="entry name" value="B12-binding_domain_containing"/>
    <property type="match status" value="1"/>
</dbReference>
<dbReference type="InterPro" id="IPR036724">
    <property type="entry name" value="Cobalamin-bd_sf"/>
</dbReference>
<dbReference type="InterPro" id="IPR034466">
    <property type="entry name" value="Methyltransferase_Class_B"/>
</dbReference>
<comment type="caution">
    <text evidence="8">The sequence shown here is derived from an EMBL/GenBank/DDBJ whole genome shotgun (WGS) entry which is preliminary data.</text>
</comment>
<dbReference type="Pfam" id="PF02310">
    <property type="entry name" value="B12-binding"/>
    <property type="match status" value="1"/>
</dbReference>
<dbReference type="RefSeq" id="WP_163670023.1">
    <property type="nucleotide sequence ID" value="NZ_QZCE01000002.1"/>
</dbReference>
<gene>
    <name evidence="8" type="primary">bchE</name>
    <name evidence="8" type="ORF">D0962_31260</name>
</gene>
<dbReference type="PANTHER" id="PTHR43409">
    <property type="entry name" value="ANAEROBIC MAGNESIUM-PROTOPORPHYRIN IX MONOMETHYL ESTER CYCLASE-RELATED"/>
    <property type="match status" value="1"/>
</dbReference>
<dbReference type="GO" id="GO:0005829">
    <property type="term" value="C:cytosol"/>
    <property type="evidence" value="ECO:0007669"/>
    <property type="project" value="TreeGrafter"/>
</dbReference>
<evidence type="ECO:0000259" key="7">
    <source>
        <dbReference type="PROSITE" id="PS51918"/>
    </source>
</evidence>
<evidence type="ECO:0000256" key="2">
    <source>
        <dbReference type="ARBA" id="ARBA00022691"/>
    </source>
</evidence>
<dbReference type="InterPro" id="IPR051198">
    <property type="entry name" value="BchE-like"/>
</dbReference>
<dbReference type="SUPFAM" id="SSF102114">
    <property type="entry name" value="Radical SAM enzymes"/>
    <property type="match status" value="1"/>
</dbReference>
<dbReference type="InterPro" id="IPR006638">
    <property type="entry name" value="Elp3/MiaA/NifB-like_rSAM"/>
</dbReference>
<dbReference type="SFLD" id="SFLDG01123">
    <property type="entry name" value="methyltransferase_(Class_B)"/>
    <property type="match status" value="1"/>
</dbReference>
<organism evidence="8 9">
    <name type="scientific">Adonisia turfae CCMR0082</name>
    <dbReference type="NCBI Taxonomy" id="2304604"/>
    <lineage>
        <taxon>Bacteria</taxon>
        <taxon>Bacillati</taxon>
        <taxon>Cyanobacteriota</taxon>
        <taxon>Adonisia</taxon>
        <taxon>Adonisia turfae</taxon>
    </lineage>
</organism>
<dbReference type="Proteomes" id="UP000473574">
    <property type="component" value="Unassembled WGS sequence"/>
</dbReference>
<evidence type="ECO:0000256" key="1">
    <source>
        <dbReference type="ARBA" id="ARBA00001966"/>
    </source>
</evidence>
<dbReference type="GO" id="GO:0003824">
    <property type="term" value="F:catalytic activity"/>
    <property type="evidence" value="ECO:0007669"/>
    <property type="project" value="InterPro"/>
</dbReference>
<dbReference type="NCBIfam" id="TIGR02026">
    <property type="entry name" value="BchE"/>
    <property type="match status" value="1"/>
</dbReference>
<dbReference type="Pfam" id="PF04055">
    <property type="entry name" value="Radical_SAM"/>
    <property type="match status" value="1"/>
</dbReference>
<dbReference type="PANTHER" id="PTHR43409:SF13">
    <property type="entry name" value="ANAEROBIC MAGNESIUM-PROTOPORPHYRIN IX MONOMETHYL ESTER CYCLASE"/>
    <property type="match status" value="1"/>
</dbReference>
<feature type="domain" description="Radical SAM core" evidence="7">
    <location>
        <begin position="188"/>
        <end position="420"/>
    </location>
</feature>
<dbReference type="AlphaFoldDB" id="A0A6M0SHU8"/>
<sequence length="516" mass="59701">MRILIVNPPHPAIGSRIPREQLPPLGLLCVGGALLDAGHDVTLLDAELGPLSNDEIVQQVVTHSPQVLLIGHSGSTSAHPIVVDLTLRFRQELPSLTIVYGGVFPTYHFHDILTQESQIDVIVRGEGEATVPKLMAAIEEANDLANVEGIAFRRNNQIIETLPASMIQDLDAYRIGWELVDLKNYSYYGGKQAVVIQFSRGCPHLCNYCGQRGFWARWRHRNPKKFAKEIAWLHRTHGVELFNLADENPTVNKAIWRELCEAIIAENLQISIIGSTRADDIVRDADILHLYRQAGVERFLLGMENTDEVTLKAIRKGSKTSTDREAIRLLRQHGILSLATWVTDFEEVTDYDFIRSLKQLLWYDPDQLMSLYVTPHRWTGYYRIASERRIIQPDQRKWDYKHQVLETRYMPPWRIFLWVKFIEIVLQARPKALWRSFLQPDRAARHGMNWFTRMGRRVIVHEFWNFLFHDSRIINGPTLREFWGVPQDHQEIPLRMSYQPMKHTMPIEQASSKVRS</sequence>
<dbReference type="InterPro" id="IPR006158">
    <property type="entry name" value="Cobalamin-bd"/>
</dbReference>
<evidence type="ECO:0000259" key="6">
    <source>
        <dbReference type="PROSITE" id="PS51332"/>
    </source>
</evidence>
<dbReference type="CDD" id="cd01335">
    <property type="entry name" value="Radical_SAM"/>
    <property type="match status" value="1"/>
</dbReference>
<keyword evidence="2" id="KW-0949">S-adenosyl-L-methionine</keyword>
<keyword evidence="4" id="KW-0408">Iron</keyword>
<evidence type="ECO:0000256" key="5">
    <source>
        <dbReference type="ARBA" id="ARBA00023014"/>
    </source>
</evidence>
<dbReference type="GO" id="GO:0031419">
    <property type="term" value="F:cobalamin binding"/>
    <property type="evidence" value="ECO:0007669"/>
    <property type="project" value="InterPro"/>
</dbReference>
<protein>
    <submittedName>
        <fullName evidence="8">Magnesium-protoporphyrin IX monomethyl ester anaerobic oxidative cyclase</fullName>
    </submittedName>
</protein>
<dbReference type="InterPro" id="IPR058240">
    <property type="entry name" value="rSAM_sf"/>
</dbReference>
<evidence type="ECO:0000256" key="3">
    <source>
        <dbReference type="ARBA" id="ARBA00022723"/>
    </source>
</evidence>
<accession>A0A6M0SHU8</accession>
<dbReference type="PROSITE" id="PS51918">
    <property type="entry name" value="RADICAL_SAM"/>
    <property type="match status" value="1"/>
</dbReference>
<dbReference type="GO" id="GO:0046872">
    <property type="term" value="F:metal ion binding"/>
    <property type="evidence" value="ECO:0007669"/>
    <property type="project" value="UniProtKB-KW"/>
</dbReference>
<dbReference type="SFLD" id="SFLDS00029">
    <property type="entry name" value="Radical_SAM"/>
    <property type="match status" value="1"/>
</dbReference>
<dbReference type="CDD" id="cd02068">
    <property type="entry name" value="radical_SAM_B12_BD"/>
    <property type="match status" value="1"/>
</dbReference>
<evidence type="ECO:0000256" key="4">
    <source>
        <dbReference type="ARBA" id="ARBA00023004"/>
    </source>
</evidence>
<dbReference type="SUPFAM" id="SSF52242">
    <property type="entry name" value="Cobalamin (vitamin B12)-binding domain"/>
    <property type="match status" value="1"/>
</dbReference>
<reference evidence="8 9" key="1">
    <citation type="journal article" date="2020" name="Microb. Ecol.">
        <title>Ecogenomics of the Marine Benthic Filamentous Cyanobacterium Adonisia.</title>
        <authorList>
            <person name="Walter J.M."/>
            <person name="Coutinho F.H."/>
            <person name="Leomil L."/>
            <person name="Hargreaves P.I."/>
            <person name="Campeao M.E."/>
            <person name="Vieira V.V."/>
            <person name="Silva B.S."/>
            <person name="Fistarol G.O."/>
            <person name="Salomon P.S."/>
            <person name="Sawabe T."/>
            <person name="Mino S."/>
            <person name="Hosokawa M."/>
            <person name="Miyashita H."/>
            <person name="Maruyama F."/>
            <person name="van Verk M.C."/>
            <person name="Dutilh B.E."/>
            <person name="Thompson C.C."/>
            <person name="Thompson F.L."/>
        </authorList>
    </citation>
    <scope>NUCLEOTIDE SEQUENCE [LARGE SCALE GENOMIC DNA]</scope>
    <source>
        <strain evidence="8 9">CCMR0082</strain>
    </source>
</reference>
<dbReference type="InterPro" id="IPR007197">
    <property type="entry name" value="rSAM"/>
</dbReference>
<proteinExistence type="predicted"/>
<comment type="cofactor">
    <cofactor evidence="1">
        <name>[4Fe-4S] cluster</name>
        <dbReference type="ChEBI" id="CHEBI:49883"/>
    </cofactor>
</comment>
<feature type="domain" description="B12-binding" evidence="6">
    <location>
        <begin position="9"/>
        <end position="145"/>
    </location>
</feature>
<evidence type="ECO:0000313" key="9">
    <source>
        <dbReference type="Proteomes" id="UP000473574"/>
    </source>
</evidence>
<dbReference type="SMART" id="SM00729">
    <property type="entry name" value="Elp3"/>
    <property type="match status" value="1"/>
</dbReference>
<dbReference type="PROSITE" id="PS51332">
    <property type="entry name" value="B12_BINDING"/>
    <property type="match status" value="1"/>
</dbReference>
<name>A0A6M0SHU8_9CYAN</name>
<evidence type="ECO:0000313" key="8">
    <source>
        <dbReference type="EMBL" id="NEZ67182.1"/>
    </source>
</evidence>
<dbReference type="GO" id="GO:0051539">
    <property type="term" value="F:4 iron, 4 sulfur cluster binding"/>
    <property type="evidence" value="ECO:0007669"/>
    <property type="project" value="UniProtKB-KW"/>
</dbReference>
<dbReference type="Gene3D" id="3.20.20.70">
    <property type="entry name" value="Aldolase class I"/>
    <property type="match status" value="1"/>
</dbReference>
<keyword evidence="5" id="KW-0411">Iron-sulfur</keyword>
<dbReference type="InterPro" id="IPR013785">
    <property type="entry name" value="Aldolase_TIM"/>
</dbReference>
<dbReference type="Gene3D" id="3.40.50.280">
    <property type="entry name" value="Cobalamin-binding domain"/>
    <property type="match status" value="1"/>
</dbReference>